<dbReference type="InterPro" id="IPR000276">
    <property type="entry name" value="GPCR_Rhodpsn"/>
</dbReference>
<evidence type="ECO:0000256" key="6">
    <source>
        <dbReference type="ARBA" id="ARBA00023170"/>
    </source>
</evidence>
<evidence type="ECO:0000256" key="7">
    <source>
        <dbReference type="ARBA" id="ARBA00023224"/>
    </source>
</evidence>
<dbReference type="PANTHER" id="PTHR24240">
    <property type="entry name" value="OPSIN"/>
    <property type="match status" value="1"/>
</dbReference>
<protein>
    <submittedName>
        <fullName evidence="11">Rhodopsin, G0-coupled-like</fullName>
    </submittedName>
</protein>
<dbReference type="SUPFAM" id="SSF81321">
    <property type="entry name" value="Family A G protein-coupled receptor-like"/>
    <property type="match status" value="1"/>
</dbReference>
<keyword evidence="3 8" id="KW-1133">Transmembrane helix</keyword>
<sequence length="342" mass="38746">MKPLKMSPVPVSPCCSFQTTPTTTFQNTSTPPYPHLGEFNYLIYGLVMSFILFLGFFGNVLTIIVLRQKEHRKKMIVPFIINLAAADVFIVVFGYPIAVSSILSKDFITLERTRCKWSAFVNSSIGIASIITFTVMSILMCHSVTNKKTTRRHFSNKTYVVMMLAIWGYGILTSCPPLLGWSTFVPGFGGISCGPKWASNQLEDRAYNAFLVFTGFVLPLIIIITCYSKIFRVLRIKDYSSKSNKLREAWQRSQKKIVQMIGFSVAAFIFSWTPYCIVSVVSAIKGKNDLSPLEAEIPELMAKASVIYNPFVYTMMNARFRRSLKILVFRSLKIEQREENSI</sequence>
<dbReference type="PROSITE" id="PS50262">
    <property type="entry name" value="G_PROTEIN_RECEP_F1_2"/>
    <property type="match status" value="1"/>
</dbReference>
<dbReference type="CDD" id="cd14969">
    <property type="entry name" value="7tmA_Opsins_type2_animals"/>
    <property type="match status" value="1"/>
</dbReference>
<evidence type="ECO:0000313" key="10">
    <source>
        <dbReference type="Proteomes" id="UP000515163"/>
    </source>
</evidence>
<feature type="transmembrane region" description="Helical" evidence="8">
    <location>
        <begin position="117"/>
        <end position="139"/>
    </location>
</feature>
<evidence type="ECO:0000256" key="4">
    <source>
        <dbReference type="ARBA" id="ARBA00023040"/>
    </source>
</evidence>
<keyword evidence="4" id="KW-0297">G-protein coupled receptor</keyword>
<feature type="transmembrane region" description="Helical" evidence="8">
    <location>
        <begin position="159"/>
        <end position="179"/>
    </location>
</feature>
<dbReference type="KEGG" id="aten:116299103"/>
<feature type="transmembrane region" description="Helical" evidence="8">
    <location>
        <begin position="257"/>
        <end position="280"/>
    </location>
</feature>
<evidence type="ECO:0000256" key="2">
    <source>
        <dbReference type="ARBA" id="ARBA00022692"/>
    </source>
</evidence>
<evidence type="ECO:0000259" key="9">
    <source>
        <dbReference type="PROSITE" id="PS50262"/>
    </source>
</evidence>
<comment type="subcellular location">
    <subcellularLocation>
        <location evidence="1">Membrane</location>
        <topology evidence="1">Multi-pass membrane protein</topology>
    </subcellularLocation>
</comment>
<proteinExistence type="predicted"/>
<feature type="transmembrane region" description="Helical" evidence="8">
    <location>
        <begin position="76"/>
        <end position="97"/>
    </location>
</feature>
<dbReference type="Pfam" id="PF00001">
    <property type="entry name" value="7tm_1"/>
    <property type="match status" value="1"/>
</dbReference>
<organism evidence="10 11">
    <name type="scientific">Actinia tenebrosa</name>
    <name type="common">Australian red waratah sea anemone</name>
    <dbReference type="NCBI Taxonomy" id="6105"/>
    <lineage>
        <taxon>Eukaryota</taxon>
        <taxon>Metazoa</taxon>
        <taxon>Cnidaria</taxon>
        <taxon>Anthozoa</taxon>
        <taxon>Hexacorallia</taxon>
        <taxon>Actiniaria</taxon>
        <taxon>Actiniidae</taxon>
        <taxon>Actinia</taxon>
    </lineage>
</organism>
<keyword evidence="6" id="KW-0675">Receptor</keyword>
<keyword evidence="7" id="KW-0807">Transducer</keyword>
<dbReference type="PRINTS" id="PR00237">
    <property type="entry name" value="GPCRRHODOPSN"/>
</dbReference>
<dbReference type="InParanoid" id="A0A6P8I6J8"/>
<dbReference type="InterPro" id="IPR050125">
    <property type="entry name" value="GPCR_opsins"/>
</dbReference>
<keyword evidence="2 8" id="KW-0812">Transmembrane</keyword>
<name>A0A6P8I6J8_ACTTE</name>
<feature type="domain" description="G-protein coupled receptors family 1 profile" evidence="9">
    <location>
        <begin position="58"/>
        <end position="313"/>
    </location>
</feature>
<dbReference type="GO" id="GO:0004930">
    <property type="term" value="F:G protein-coupled receptor activity"/>
    <property type="evidence" value="ECO:0007669"/>
    <property type="project" value="UniProtKB-KW"/>
</dbReference>
<keyword evidence="10" id="KW-1185">Reference proteome</keyword>
<dbReference type="RefSeq" id="XP_031563598.1">
    <property type="nucleotide sequence ID" value="XM_031707738.1"/>
</dbReference>
<gene>
    <name evidence="11" type="primary">LOC116299103</name>
</gene>
<evidence type="ECO:0000256" key="5">
    <source>
        <dbReference type="ARBA" id="ARBA00023136"/>
    </source>
</evidence>
<feature type="transmembrane region" description="Helical" evidence="8">
    <location>
        <begin position="206"/>
        <end position="227"/>
    </location>
</feature>
<reference evidence="11" key="1">
    <citation type="submission" date="2025-08" db="UniProtKB">
        <authorList>
            <consortium name="RefSeq"/>
        </authorList>
    </citation>
    <scope>IDENTIFICATION</scope>
    <source>
        <tissue evidence="11">Tentacle</tissue>
    </source>
</reference>
<evidence type="ECO:0000256" key="3">
    <source>
        <dbReference type="ARBA" id="ARBA00022989"/>
    </source>
</evidence>
<feature type="transmembrane region" description="Helical" evidence="8">
    <location>
        <begin position="41"/>
        <end position="64"/>
    </location>
</feature>
<evidence type="ECO:0000313" key="11">
    <source>
        <dbReference type="RefSeq" id="XP_031563598.1"/>
    </source>
</evidence>
<evidence type="ECO:0000256" key="1">
    <source>
        <dbReference type="ARBA" id="ARBA00004141"/>
    </source>
</evidence>
<evidence type="ECO:0000256" key="8">
    <source>
        <dbReference type="SAM" id="Phobius"/>
    </source>
</evidence>
<dbReference type="Proteomes" id="UP000515163">
    <property type="component" value="Unplaced"/>
</dbReference>
<accession>A0A6P8I6J8</accession>
<dbReference type="OrthoDB" id="2101615at2759"/>
<dbReference type="Gene3D" id="1.20.1070.10">
    <property type="entry name" value="Rhodopsin 7-helix transmembrane proteins"/>
    <property type="match status" value="1"/>
</dbReference>
<dbReference type="InterPro" id="IPR017452">
    <property type="entry name" value="GPCR_Rhodpsn_7TM"/>
</dbReference>
<dbReference type="GeneID" id="116299103"/>
<dbReference type="AlphaFoldDB" id="A0A6P8I6J8"/>
<dbReference type="GO" id="GO:0016020">
    <property type="term" value="C:membrane"/>
    <property type="evidence" value="ECO:0007669"/>
    <property type="project" value="UniProtKB-SubCell"/>
</dbReference>
<keyword evidence="5 8" id="KW-0472">Membrane</keyword>